<dbReference type="RefSeq" id="WP_015931639.1">
    <property type="nucleotide sequence ID" value="NC_011894.1"/>
</dbReference>
<dbReference type="InterPro" id="IPR046093">
    <property type="entry name" value="DUF6111"/>
</dbReference>
<evidence type="ECO:0000313" key="3">
    <source>
        <dbReference type="Proteomes" id="UP000008207"/>
    </source>
</evidence>
<gene>
    <name evidence="2" type="ordered locus">Mnod_5175</name>
</gene>
<dbReference type="HOGENOM" id="CLU_182933_0_0_5"/>
<dbReference type="STRING" id="460265.Mnod_5175"/>
<organism evidence="2 3">
    <name type="scientific">Methylobacterium nodulans (strain LMG 21967 / CNCM I-2342 / ORS 2060)</name>
    <dbReference type="NCBI Taxonomy" id="460265"/>
    <lineage>
        <taxon>Bacteria</taxon>
        <taxon>Pseudomonadati</taxon>
        <taxon>Pseudomonadota</taxon>
        <taxon>Alphaproteobacteria</taxon>
        <taxon>Hyphomicrobiales</taxon>
        <taxon>Methylobacteriaceae</taxon>
        <taxon>Methylobacterium</taxon>
    </lineage>
</organism>
<keyword evidence="1" id="KW-0472">Membrane</keyword>
<keyword evidence="1" id="KW-0812">Transmembrane</keyword>
<reference evidence="2 3" key="1">
    <citation type="submission" date="2009-01" db="EMBL/GenBank/DDBJ databases">
        <title>Complete sequence of chromosome of Methylobacterium nodulans ORS 2060.</title>
        <authorList>
            <consortium name="US DOE Joint Genome Institute"/>
            <person name="Lucas S."/>
            <person name="Copeland A."/>
            <person name="Lapidus A."/>
            <person name="Glavina del Rio T."/>
            <person name="Dalin E."/>
            <person name="Tice H."/>
            <person name="Bruce D."/>
            <person name="Goodwin L."/>
            <person name="Pitluck S."/>
            <person name="Sims D."/>
            <person name="Brettin T."/>
            <person name="Detter J.C."/>
            <person name="Han C."/>
            <person name="Larimer F."/>
            <person name="Land M."/>
            <person name="Hauser L."/>
            <person name="Kyrpides N."/>
            <person name="Ivanova N."/>
            <person name="Marx C.J."/>
            <person name="Richardson P."/>
        </authorList>
    </citation>
    <scope>NUCLEOTIDE SEQUENCE [LARGE SCALE GENOMIC DNA]</scope>
    <source>
        <strain evidence="3">LMG 21967 / CNCM I-2342 / ORS 2060</strain>
    </source>
</reference>
<keyword evidence="1" id="KW-1133">Transmembrane helix</keyword>
<proteinExistence type="predicted"/>
<dbReference type="AlphaFoldDB" id="B8IK08"/>
<feature type="transmembrane region" description="Helical" evidence="1">
    <location>
        <begin position="42"/>
        <end position="62"/>
    </location>
</feature>
<accession>B8IK08</accession>
<dbReference type="Proteomes" id="UP000008207">
    <property type="component" value="Chromosome"/>
</dbReference>
<dbReference type="EMBL" id="CP001349">
    <property type="protein sequence ID" value="ACL60021.1"/>
    <property type="molecule type" value="Genomic_DNA"/>
</dbReference>
<protein>
    <submittedName>
        <fullName evidence="2">Uncharacterized protein</fullName>
    </submittedName>
</protein>
<evidence type="ECO:0000256" key="1">
    <source>
        <dbReference type="SAM" id="Phobius"/>
    </source>
</evidence>
<dbReference type="Pfam" id="PF19606">
    <property type="entry name" value="DUF6111"/>
    <property type="match status" value="1"/>
</dbReference>
<dbReference type="eggNOG" id="ENOG5032ZH4">
    <property type="taxonomic scope" value="Bacteria"/>
</dbReference>
<name>B8IK08_METNO</name>
<sequence length="85" mass="9555">MIRAVIDDLILFFLPFALFALYLVLRQRSPFRWIHWSDQALRLAIAGGLLVVASLMAAGLLAERHGQGFVPTHIENGRVVPGQFR</sequence>
<keyword evidence="3" id="KW-1185">Reference proteome</keyword>
<dbReference type="KEGG" id="mno:Mnod_5175"/>
<dbReference type="OrthoDB" id="7366326at2"/>
<evidence type="ECO:0000313" key="2">
    <source>
        <dbReference type="EMBL" id="ACL60021.1"/>
    </source>
</evidence>